<dbReference type="EnsemblPlants" id="AVESA.00010b.r2.3CG0465830.1">
    <property type="protein sequence ID" value="AVESA.00010b.r2.3CG0465830.1.CDS"/>
    <property type="gene ID" value="AVESA.00010b.r2.3CG0465830"/>
</dbReference>
<keyword evidence="2" id="KW-1185">Reference proteome</keyword>
<organism evidence="1 2">
    <name type="scientific">Avena sativa</name>
    <name type="common">Oat</name>
    <dbReference type="NCBI Taxonomy" id="4498"/>
    <lineage>
        <taxon>Eukaryota</taxon>
        <taxon>Viridiplantae</taxon>
        <taxon>Streptophyta</taxon>
        <taxon>Embryophyta</taxon>
        <taxon>Tracheophyta</taxon>
        <taxon>Spermatophyta</taxon>
        <taxon>Magnoliopsida</taxon>
        <taxon>Liliopsida</taxon>
        <taxon>Poales</taxon>
        <taxon>Poaceae</taxon>
        <taxon>BOP clade</taxon>
        <taxon>Pooideae</taxon>
        <taxon>Poodae</taxon>
        <taxon>Poeae</taxon>
        <taxon>Poeae Chloroplast Group 1 (Aveneae type)</taxon>
        <taxon>Aveninae</taxon>
        <taxon>Avena</taxon>
    </lineage>
</organism>
<accession>A0ACD5VKN2</accession>
<protein>
    <submittedName>
        <fullName evidence="1">Uncharacterized protein</fullName>
    </submittedName>
</protein>
<proteinExistence type="predicted"/>
<reference evidence="1" key="1">
    <citation type="submission" date="2021-05" db="EMBL/GenBank/DDBJ databases">
        <authorList>
            <person name="Scholz U."/>
            <person name="Mascher M."/>
            <person name="Fiebig A."/>
        </authorList>
    </citation>
    <scope>NUCLEOTIDE SEQUENCE [LARGE SCALE GENOMIC DNA]</scope>
</reference>
<name>A0ACD5VKN2_AVESA</name>
<evidence type="ECO:0000313" key="1">
    <source>
        <dbReference type="EnsemblPlants" id="AVESA.00010b.r2.3CG0465830.1.CDS"/>
    </source>
</evidence>
<reference evidence="1" key="2">
    <citation type="submission" date="2025-09" db="UniProtKB">
        <authorList>
            <consortium name="EnsemblPlants"/>
        </authorList>
    </citation>
    <scope>IDENTIFICATION</scope>
</reference>
<sequence>MPPPVPALPEEAVEDTTLLEEILEQIFLRLPPDEPACLVRASLASKLWLALLTGPRFRSRYREHHGAPPMFGLLKSSPWISTAPIPAVPPFVSTMGFRARVPDKGWGHRDYAAWDCRHGRVLLDEIMAEPNLAVWDPMTGRRRELQEPEVVVYGYGNYAAAVLCAVSGCDHLACHEGPFRVVFFSLHKVGGDSLVAQARVSSPETWDCSKPCSDFHRAGSGWSEACSGVSVHNNGYIYPRPPVLVNDALHLMLLHDGPDNVRYTQILKYDLSSNCLSLIDVPKEGANMRMVFVSILLAMEDGSLGFAHLKRLTPFIWSRHTGSDRFAAWTQRRVIDIKNLLPIENPREDIRLLGSVEGNDIIFVSTDLGIYKINLKSLRQKKISNEKYLISVIPYMSFYNPQEM</sequence>
<dbReference type="Proteomes" id="UP001732700">
    <property type="component" value="Chromosome 3C"/>
</dbReference>
<evidence type="ECO:0000313" key="2">
    <source>
        <dbReference type="Proteomes" id="UP001732700"/>
    </source>
</evidence>